<name>A0ABP1G5T9_9CHLO</name>
<gene>
    <name evidence="2" type="primary">g10494</name>
    <name evidence="2" type="ORF">VP750_LOCUS9415</name>
</gene>
<feature type="compositionally biased region" description="Basic and acidic residues" evidence="1">
    <location>
        <begin position="257"/>
        <end position="270"/>
    </location>
</feature>
<protein>
    <submittedName>
        <fullName evidence="2">G10494 protein</fullName>
    </submittedName>
</protein>
<sequence length="313" mass="33973">MRTSSWLCWIPKAKDCSKRRQSGTAGRTDDRSQSHKKTSEHRKEDMQALQSQGEGATSNTGVAWYERMLKRHTEPTSRRQEVANISQSKVSESQQRKHRASTTEKGVVGSSSASHKRDPVSPSKGPLIKAVPGTRAQARQESFRVETSWLAVADVSFADMLQVVDVAASRQGQQSRPCESASTECTLVFPKLKGRVSDSGCRSAVSKKTAGMPLHSPRPPSNLGAHMQGDGRSRRAEASQSAARSSAAAYSPRPRPCKAEAHRARSDASRPARPQRLASGSADKHQLLIQKAALARLPNYAEHPSSQPAAAYA</sequence>
<dbReference type="EMBL" id="CAXHTA020000017">
    <property type="protein sequence ID" value="CAL5227509.1"/>
    <property type="molecule type" value="Genomic_DNA"/>
</dbReference>
<evidence type="ECO:0000256" key="1">
    <source>
        <dbReference type="SAM" id="MobiDB-lite"/>
    </source>
</evidence>
<evidence type="ECO:0000313" key="3">
    <source>
        <dbReference type="Proteomes" id="UP001497392"/>
    </source>
</evidence>
<dbReference type="Proteomes" id="UP001497392">
    <property type="component" value="Unassembled WGS sequence"/>
</dbReference>
<feature type="compositionally biased region" description="Basic and acidic residues" evidence="1">
    <location>
        <begin position="67"/>
        <end position="81"/>
    </location>
</feature>
<feature type="compositionally biased region" description="Polar residues" evidence="1">
    <location>
        <begin position="83"/>
        <end position="93"/>
    </location>
</feature>
<reference evidence="2 3" key="1">
    <citation type="submission" date="2024-06" db="EMBL/GenBank/DDBJ databases">
        <authorList>
            <person name="Kraege A."/>
            <person name="Thomma B."/>
        </authorList>
    </citation>
    <scope>NUCLEOTIDE SEQUENCE [LARGE SCALE GENOMIC DNA]</scope>
</reference>
<proteinExistence type="predicted"/>
<feature type="compositionally biased region" description="Low complexity" evidence="1">
    <location>
        <begin position="238"/>
        <end position="252"/>
    </location>
</feature>
<keyword evidence="3" id="KW-1185">Reference proteome</keyword>
<accession>A0ABP1G5T9</accession>
<feature type="compositionally biased region" description="Polar residues" evidence="1">
    <location>
        <begin position="48"/>
        <end position="61"/>
    </location>
</feature>
<comment type="caution">
    <text evidence="2">The sequence shown here is derived from an EMBL/GenBank/DDBJ whole genome shotgun (WGS) entry which is preliminary data.</text>
</comment>
<organism evidence="2 3">
    <name type="scientific">Coccomyxa viridis</name>
    <dbReference type="NCBI Taxonomy" id="1274662"/>
    <lineage>
        <taxon>Eukaryota</taxon>
        <taxon>Viridiplantae</taxon>
        <taxon>Chlorophyta</taxon>
        <taxon>core chlorophytes</taxon>
        <taxon>Trebouxiophyceae</taxon>
        <taxon>Trebouxiophyceae incertae sedis</taxon>
        <taxon>Coccomyxaceae</taxon>
        <taxon>Coccomyxa</taxon>
    </lineage>
</organism>
<feature type="region of interest" description="Disordered" evidence="1">
    <location>
        <begin position="196"/>
        <end position="285"/>
    </location>
</feature>
<feature type="region of interest" description="Disordered" evidence="1">
    <location>
        <begin position="15"/>
        <end position="133"/>
    </location>
</feature>
<evidence type="ECO:0000313" key="2">
    <source>
        <dbReference type="EMBL" id="CAL5227509.1"/>
    </source>
</evidence>